<reference evidence="1" key="2">
    <citation type="submission" date="2020-09" db="EMBL/GenBank/DDBJ databases">
        <authorList>
            <person name="Sun Q."/>
            <person name="Ohkuma M."/>
        </authorList>
    </citation>
    <scope>NUCLEOTIDE SEQUENCE</scope>
    <source>
        <strain evidence="1">JCM 4059</strain>
    </source>
</reference>
<gene>
    <name evidence="1" type="ORF">GCM10010218_33490</name>
</gene>
<reference evidence="1" key="1">
    <citation type="journal article" date="2014" name="Int. J. Syst. Evol. Microbiol.">
        <title>Complete genome sequence of Corynebacterium casei LMG S-19264T (=DSM 44701T), isolated from a smear-ripened cheese.</title>
        <authorList>
            <consortium name="US DOE Joint Genome Institute (JGI-PGF)"/>
            <person name="Walter F."/>
            <person name="Albersmeier A."/>
            <person name="Kalinowski J."/>
            <person name="Ruckert C."/>
        </authorList>
    </citation>
    <scope>NUCLEOTIDE SEQUENCE</scope>
    <source>
        <strain evidence="1">JCM 4059</strain>
    </source>
</reference>
<dbReference type="RefSeq" id="WP_190130401.1">
    <property type="nucleotide sequence ID" value="NZ_BNBD01000006.1"/>
</dbReference>
<evidence type="ECO:0000313" key="2">
    <source>
        <dbReference type="Proteomes" id="UP000638313"/>
    </source>
</evidence>
<evidence type="ECO:0000313" key="1">
    <source>
        <dbReference type="EMBL" id="GHF49501.1"/>
    </source>
</evidence>
<accession>A0A919ECH2</accession>
<keyword evidence="2" id="KW-1185">Reference proteome</keyword>
<protein>
    <submittedName>
        <fullName evidence="1">Uncharacterized protein</fullName>
    </submittedName>
</protein>
<dbReference type="EMBL" id="BNBD01000006">
    <property type="protein sequence ID" value="GHF49501.1"/>
    <property type="molecule type" value="Genomic_DNA"/>
</dbReference>
<organism evidence="1 2">
    <name type="scientific">Streptomyces mashuensis</name>
    <dbReference type="NCBI Taxonomy" id="33904"/>
    <lineage>
        <taxon>Bacteria</taxon>
        <taxon>Bacillati</taxon>
        <taxon>Actinomycetota</taxon>
        <taxon>Actinomycetes</taxon>
        <taxon>Kitasatosporales</taxon>
        <taxon>Streptomycetaceae</taxon>
        <taxon>Streptomyces</taxon>
    </lineage>
</organism>
<proteinExistence type="predicted"/>
<dbReference type="Pfam" id="PF19979">
    <property type="entry name" value="DUF6415"/>
    <property type="match status" value="1"/>
</dbReference>
<dbReference type="Proteomes" id="UP000638313">
    <property type="component" value="Unassembled WGS sequence"/>
</dbReference>
<sequence length="89" mass="9853">MERPALPRSDEVRELTATLVLHLDGLVRDAERCRDQLPRHSTDWCVLEGVIARSRDELGRGPGPGLCSAVLHMRELGLAARRLLECLGA</sequence>
<dbReference type="AlphaFoldDB" id="A0A919ECH2"/>
<name>A0A919ECH2_9ACTN</name>
<dbReference type="InterPro" id="IPR046300">
    <property type="entry name" value="DUF6415"/>
</dbReference>
<comment type="caution">
    <text evidence="1">The sequence shown here is derived from an EMBL/GenBank/DDBJ whole genome shotgun (WGS) entry which is preliminary data.</text>
</comment>